<feature type="chain" id="PRO_5012964005" description="Peptidase M1 membrane alanine aminopeptidase domain-containing protein" evidence="1">
    <location>
        <begin position="23"/>
        <end position="654"/>
    </location>
</feature>
<name>A0A239KBA7_9BACT</name>
<dbReference type="Proteomes" id="UP000198356">
    <property type="component" value="Unassembled WGS sequence"/>
</dbReference>
<evidence type="ECO:0000313" key="3">
    <source>
        <dbReference type="Proteomes" id="UP000198356"/>
    </source>
</evidence>
<dbReference type="Gene3D" id="1.10.390.10">
    <property type="entry name" value="Neutral Protease Domain 2"/>
    <property type="match status" value="1"/>
</dbReference>
<evidence type="ECO:0000256" key="1">
    <source>
        <dbReference type="SAM" id="SignalP"/>
    </source>
</evidence>
<organism evidence="2 3">
    <name type="scientific">Granulicella rosea</name>
    <dbReference type="NCBI Taxonomy" id="474952"/>
    <lineage>
        <taxon>Bacteria</taxon>
        <taxon>Pseudomonadati</taxon>
        <taxon>Acidobacteriota</taxon>
        <taxon>Terriglobia</taxon>
        <taxon>Terriglobales</taxon>
        <taxon>Acidobacteriaceae</taxon>
        <taxon>Granulicella</taxon>
    </lineage>
</organism>
<dbReference type="EMBL" id="FZOU01000004">
    <property type="protein sequence ID" value="SNT14404.1"/>
    <property type="molecule type" value="Genomic_DNA"/>
</dbReference>
<gene>
    <name evidence="2" type="ORF">SAMN05421770_104368</name>
</gene>
<dbReference type="InterPro" id="IPR027268">
    <property type="entry name" value="Peptidase_M4/M1_CTD_sf"/>
</dbReference>
<evidence type="ECO:0008006" key="4">
    <source>
        <dbReference type="Google" id="ProtNLM"/>
    </source>
</evidence>
<feature type="signal peptide" evidence="1">
    <location>
        <begin position="1"/>
        <end position="22"/>
    </location>
</feature>
<protein>
    <recommendedName>
        <fullName evidence="4">Peptidase M1 membrane alanine aminopeptidase domain-containing protein</fullName>
    </recommendedName>
</protein>
<dbReference type="OrthoDB" id="106682at2"/>
<sequence>MSLRTFAPVFSCLLLLASNLVAQETTQQPGSQPATNLPAGKVIFSRSTDPDADPAAAPQPVPLVKALAAGDEAPGTPVTDAERATVSVSGYDLDLHLTPAAARIEAHATLTLRNTGSTPLSRIPLQLSSTLRWQSFALRTASGAEKLNFTQSPIATDADHTGYAQEAVLTLPAPLAPGASLTVTTFYAGEIRQSGARLEMIGAAPAVAAQSDWDQISAAETEAPTALRGFGNVLWYPCARPAALLGDGNRLFALLGQTRLEGASATIRLRLTLEYVGEPPANAIFDGVLSPFDHTANTDDQVISQTHGIATVSFATRTIGFRIPDLFVVDKLPETGDNQLVSAMTDRPDAAMPYQEAAVQAEPLVADWLGPTPISPLLLLDHAGQTFEDEALLVTPLHAKATPEELAPILVHGLTHASLRSVHPWIEEGVAEFMNLVATEQAHGRAAAISQLQQQSNVIALAEPDLNAGSDAGQPLIAASSEIFFRAKAAAVWWQLRGILGDDLLKQGLQAYRRSEALNPAFDREPAAMQRTLEKVSQRDLAWFFDDWVNRDRSLPDLTIIGVTPHPLPAIAGKNPGYLVAVEVRNDGDASAEIPVTVRSGELSATERLRIPARSSASTRIPFQGTPESVQVNDGGMPELRATAHTREIKLQLK</sequence>
<proteinExistence type="predicted"/>
<keyword evidence="3" id="KW-1185">Reference proteome</keyword>
<evidence type="ECO:0000313" key="2">
    <source>
        <dbReference type="EMBL" id="SNT14404.1"/>
    </source>
</evidence>
<keyword evidence="1" id="KW-0732">Signal</keyword>
<dbReference type="SUPFAM" id="SSF55486">
    <property type="entry name" value="Metalloproteases ('zincins'), catalytic domain"/>
    <property type="match status" value="1"/>
</dbReference>
<dbReference type="AlphaFoldDB" id="A0A239KBA7"/>
<dbReference type="RefSeq" id="WP_089409002.1">
    <property type="nucleotide sequence ID" value="NZ_FZOU01000004.1"/>
</dbReference>
<accession>A0A239KBA7</accession>
<reference evidence="2 3" key="1">
    <citation type="submission" date="2017-06" db="EMBL/GenBank/DDBJ databases">
        <authorList>
            <person name="Kim H.J."/>
            <person name="Triplett B.A."/>
        </authorList>
    </citation>
    <scope>NUCLEOTIDE SEQUENCE [LARGE SCALE GENOMIC DNA]</scope>
    <source>
        <strain evidence="2 3">DSM 18704</strain>
    </source>
</reference>